<dbReference type="InterPro" id="IPR050351">
    <property type="entry name" value="BphY/WalK/GraS-like"/>
</dbReference>
<dbReference type="CDD" id="cd00075">
    <property type="entry name" value="HATPase"/>
    <property type="match status" value="1"/>
</dbReference>
<dbReference type="GO" id="GO:0005886">
    <property type="term" value="C:plasma membrane"/>
    <property type="evidence" value="ECO:0007669"/>
    <property type="project" value="TreeGrafter"/>
</dbReference>
<dbReference type="InterPro" id="IPR003660">
    <property type="entry name" value="HAMP_dom"/>
</dbReference>
<evidence type="ECO:0000256" key="2">
    <source>
        <dbReference type="ARBA" id="ARBA00004370"/>
    </source>
</evidence>
<keyword evidence="5" id="KW-0808">Transferase</keyword>
<evidence type="ECO:0000256" key="1">
    <source>
        <dbReference type="ARBA" id="ARBA00000085"/>
    </source>
</evidence>
<evidence type="ECO:0000259" key="10">
    <source>
        <dbReference type="PROSITE" id="PS50885"/>
    </source>
</evidence>
<dbReference type="PROSITE" id="PS50885">
    <property type="entry name" value="HAMP"/>
    <property type="match status" value="1"/>
</dbReference>
<dbReference type="GO" id="GO:0000155">
    <property type="term" value="F:phosphorelay sensor kinase activity"/>
    <property type="evidence" value="ECO:0007669"/>
    <property type="project" value="InterPro"/>
</dbReference>
<evidence type="ECO:0000313" key="11">
    <source>
        <dbReference type="EMBL" id="QGT99595.1"/>
    </source>
</evidence>
<dbReference type="Pfam" id="PF02518">
    <property type="entry name" value="HATPase_c"/>
    <property type="match status" value="1"/>
</dbReference>
<dbReference type="Pfam" id="PF00672">
    <property type="entry name" value="HAMP"/>
    <property type="match status" value="1"/>
</dbReference>
<dbReference type="GO" id="GO:0016036">
    <property type="term" value="P:cellular response to phosphate starvation"/>
    <property type="evidence" value="ECO:0007669"/>
    <property type="project" value="TreeGrafter"/>
</dbReference>
<dbReference type="Pfam" id="PF00512">
    <property type="entry name" value="HisKA"/>
    <property type="match status" value="1"/>
</dbReference>
<dbReference type="SUPFAM" id="SSF55874">
    <property type="entry name" value="ATPase domain of HSP90 chaperone/DNA topoisomerase II/histidine kinase"/>
    <property type="match status" value="1"/>
</dbReference>
<dbReference type="EC" id="2.7.13.3" evidence="3"/>
<evidence type="ECO:0000256" key="3">
    <source>
        <dbReference type="ARBA" id="ARBA00012438"/>
    </source>
</evidence>
<dbReference type="Gene3D" id="1.10.287.130">
    <property type="match status" value="1"/>
</dbReference>
<feature type="domain" description="Histidine kinase" evidence="9">
    <location>
        <begin position="228"/>
        <end position="444"/>
    </location>
</feature>
<dbReference type="PRINTS" id="PR00344">
    <property type="entry name" value="BCTRLSENSOR"/>
</dbReference>
<accession>A0A6I6DA01</accession>
<name>A0A6I6DA01_9FIRM</name>
<feature type="domain" description="HAMP" evidence="10">
    <location>
        <begin position="168"/>
        <end position="220"/>
    </location>
</feature>
<evidence type="ECO:0000259" key="9">
    <source>
        <dbReference type="PROSITE" id="PS50109"/>
    </source>
</evidence>
<dbReference type="GO" id="GO:0004721">
    <property type="term" value="F:phosphoprotein phosphatase activity"/>
    <property type="evidence" value="ECO:0007669"/>
    <property type="project" value="TreeGrafter"/>
</dbReference>
<dbReference type="Gene3D" id="3.30.450.20">
    <property type="entry name" value="PAS domain"/>
    <property type="match status" value="1"/>
</dbReference>
<evidence type="ECO:0000256" key="7">
    <source>
        <dbReference type="ARBA" id="ARBA00023012"/>
    </source>
</evidence>
<protein>
    <recommendedName>
        <fullName evidence="3">histidine kinase</fullName>
        <ecNumber evidence="3">2.7.13.3</ecNumber>
    </recommendedName>
</protein>
<dbReference type="InterPro" id="IPR005467">
    <property type="entry name" value="His_kinase_dom"/>
</dbReference>
<dbReference type="SMART" id="SM00388">
    <property type="entry name" value="HisKA"/>
    <property type="match status" value="1"/>
</dbReference>
<evidence type="ECO:0000256" key="6">
    <source>
        <dbReference type="ARBA" id="ARBA00022777"/>
    </source>
</evidence>
<dbReference type="CDD" id="cd00082">
    <property type="entry name" value="HisKA"/>
    <property type="match status" value="1"/>
</dbReference>
<dbReference type="FunFam" id="3.30.565.10:FF:000006">
    <property type="entry name" value="Sensor histidine kinase WalK"/>
    <property type="match status" value="1"/>
</dbReference>
<dbReference type="InterPro" id="IPR036097">
    <property type="entry name" value="HisK_dim/P_sf"/>
</dbReference>
<gene>
    <name evidence="11" type="ORF">SYNTR_1002</name>
</gene>
<evidence type="ECO:0000313" key="12">
    <source>
        <dbReference type="Proteomes" id="UP000426444"/>
    </source>
</evidence>
<keyword evidence="12" id="KW-1185">Reference proteome</keyword>
<dbReference type="InterPro" id="IPR003661">
    <property type="entry name" value="HisK_dim/P_dom"/>
</dbReference>
<dbReference type="AlphaFoldDB" id="A0A6I6DA01"/>
<dbReference type="PROSITE" id="PS50109">
    <property type="entry name" value="HIS_KIN"/>
    <property type="match status" value="1"/>
</dbReference>
<keyword evidence="6" id="KW-0418">Kinase</keyword>
<keyword evidence="8" id="KW-0812">Transmembrane</keyword>
<dbReference type="Gene3D" id="3.30.565.10">
    <property type="entry name" value="Histidine kinase-like ATPase, C-terminal domain"/>
    <property type="match status" value="1"/>
</dbReference>
<comment type="catalytic activity">
    <reaction evidence="1">
        <text>ATP + protein L-histidine = ADP + protein N-phospho-L-histidine.</text>
        <dbReference type="EC" id="2.7.13.3"/>
    </reaction>
</comment>
<dbReference type="SMART" id="SM00304">
    <property type="entry name" value="HAMP"/>
    <property type="match status" value="1"/>
</dbReference>
<dbReference type="Gene3D" id="1.10.8.500">
    <property type="entry name" value="HAMP domain in histidine kinase"/>
    <property type="match status" value="1"/>
</dbReference>
<dbReference type="SMART" id="SM00387">
    <property type="entry name" value="HATPase_c"/>
    <property type="match status" value="1"/>
</dbReference>
<dbReference type="SUPFAM" id="SSF158472">
    <property type="entry name" value="HAMP domain-like"/>
    <property type="match status" value="1"/>
</dbReference>
<dbReference type="InterPro" id="IPR003594">
    <property type="entry name" value="HATPase_dom"/>
</dbReference>
<dbReference type="PANTHER" id="PTHR45453">
    <property type="entry name" value="PHOSPHATE REGULON SENSOR PROTEIN PHOR"/>
    <property type="match status" value="1"/>
</dbReference>
<keyword evidence="8" id="KW-0472">Membrane</keyword>
<evidence type="ECO:0000256" key="8">
    <source>
        <dbReference type="SAM" id="Phobius"/>
    </source>
</evidence>
<feature type="transmembrane region" description="Helical" evidence="8">
    <location>
        <begin position="148"/>
        <end position="167"/>
    </location>
</feature>
<dbReference type="InterPro" id="IPR004358">
    <property type="entry name" value="Sig_transdc_His_kin-like_C"/>
</dbReference>
<organism evidence="11 12">
    <name type="scientific">Candidatus Syntrophocurvum alkaliphilum</name>
    <dbReference type="NCBI Taxonomy" id="2293317"/>
    <lineage>
        <taxon>Bacteria</taxon>
        <taxon>Bacillati</taxon>
        <taxon>Bacillota</taxon>
        <taxon>Clostridia</taxon>
        <taxon>Eubacteriales</taxon>
        <taxon>Syntrophomonadaceae</taxon>
        <taxon>Candidatus Syntrophocurvum</taxon>
    </lineage>
</organism>
<evidence type="ECO:0000256" key="4">
    <source>
        <dbReference type="ARBA" id="ARBA00022553"/>
    </source>
</evidence>
<dbReference type="OrthoDB" id="9813151at2"/>
<dbReference type="CDD" id="cd06225">
    <property type="entry name" value="HAMP"/>
    <property type="match status" value="1"/>
</dbReference>
<keyword evidence="8" id="KW-1133">Transmembrane helix</keyword>
<keyword evidence="7" id="KW-0902">Two-component regulatory system</keyword>
<dbReference type="PANTHER" id="PTHR45453:SF1">
    <property type="entry name" value="PHOSPHATE REGULON SENSOR PROTEIN PHOR"/>
    <property type="match status" value="1"/>
</dbReference>
<dbReference type="SUPFAM" id="SSF47384">
    <property type="entry name" value="Homodimeric domain of signal transducing histidine kinase"/>
    <property type="match status" value="1"/>
</dbReference>
<dbReference type="EMBL" id="CP046457">
    <property type="protein sequence ID" value="QGT99595.1"/>
    <property type="molecule type" value="Genomic_DNA"/>
</dbReference>
<comment type="subcellular location">
    <subcellularLocation>
        <location evidence="2">Membrane</location>
    </subcellularLocation>
</comment>
<keyword evidence="4" id="KW-0597">Phosphoprotein</keyword>
<dbReference type="Proteomes" id="UP000426444">
    <property type="component" value="Chromosome"/>
</dbReference>
<sequence>MTASLNIFMVRALENMTIENKGNDIISSANLIASDSAHYMNNKDYLSLISEEYGAKYRSRVLIFDENSILLADSFNDQNLLNRQLEYQEVVSALRGNSDFNIYNLEDNQWAIYGATPILKGDKIQGAVLISASANDIYNVIYAIRVQILWVSLFGILIVGAISFWLASRITDPIINISSAANRVKEGELGLTVSINNNDELGALADSFNNMSNSLEAYDLERTKFFHNASHELKTPLSSAILLTDSLINDFEKNKEIRKDFLADIRDQLDRLDMLLKDISLLARYDDNKRLTKEVINISDLLENVVTTIKPICKHKNLNLITNIINNQEIVGNKKELTEALINIAENAAKYNYNNGTIELYNQDRDGFVELFIVDTGIGIPKEDIDYVFDRFYRVEKARSRDQGGTGLGLSIAKEIIEAHGGNIQASSEVGKGTTIKVSIPVNS</sequence>
<evidence type="ECO:0000256" key="5">
    <source>
        <dbReference type="ARBA" id="ARBA00022679"/>
    </source>
</evidence>
<proteinExistence type="predicted"/>
<dbReference type="InterPro" id="IPR036890">
    <property type="entry name" value="HATPase_C_sf"/>
</dbReference>
<dbReference type="KEGG" id="salq:SYNTR_1002"/>
<reference evidence="12" key="1">
    <citation type="journal article" date="2019" name="Microbiology">
        <title>Complete Genome Sequence of an Uncultured Bacterium of the Candidate Phylum Bipolaricaulota.</title>
        <authorList>
            <person name="Kadnikov V.V."/>
            <person name="Mardanov A.V."/>
            <person name="Beletsky A.V."/>
            <person name="Frank Y.A."/>
            <person name="Karnachuk O.V."/>
            <person name="Ravin N.V."/>
        </authorList>
    </citation>
    <scope>NUCLEOTIDE SEQUENCE [LARGE SCALE GENOMIC DNA]</scope>
</reference>